<dbReference type="EMBL" id="BMAW01117175">
    <property type="protein sequence ID" value="GFT73784.1"/>
    <property type="molecule type" value="Genomic_DNA"/>
</dbReference>
<reference evidence="2" key="1">
    <citation type="submission" date="2020-08" db="EMBL/GenBank/DDBJ databases">
        <title>Multicomponent nature underlies the extraordinary mechanical properties of spider dragline silk.</title>
        <authorList>
            <person name="Kono N."/>
            <person name="Nakamura H."/>
            <person name="Mori M."/>
            <person name="Yoshida Y."/>
            <person name="Ohtoshi R."/>
            <person name="Malay A.D."/>
            <person name="Moran D.A.P."/>
            <person name="Tomita M."/>
            <person name="Numata K."/>
            <person name="Arakawa K."/>
        </authorList>
    </citation>
    <scope>NUCLEOTIDE SEQUENCE</scope>
</reference>
<accession>A0A8X6U2J3</accession>
<protein>
    <submittedName>
        <fullName evidence="2">Uncharacterized protein</fullName>
    </submittedName>
</protein>
<name>A0A8X6U2J3_NEPPI</name>
<evidence type="ECO:0000313" key="2">
    <source>
        <dbReference type="EMBL" id="GFT73784.1"/>
    </source>
</evidence>
<dbReference type="Proteomes" id="UP000887013">
    <property type="component" value="Unassembled WGS sequence"/>
</dbReference>
<keyword evidence="3" id="KW-1185">Reference proteome</keyword>
<feature type="region of interest" description="Disordered" evidence="1">
    <location>
        <begin position="38"/>
        <end position="62"/>
    </location>
</feature>
<organism evidence="2 3">
    <name type="scientific">Nephila pilipes</name>
    <name type="common">Giant wood spider</name>
    <name type="synonym">Nephila maculata</name>
    <dbReference type="NCBI Taxonomy" id="299642"/>
    <lineage>
        <taxon>Eukaryota</taxon>
        <taxon>Metazoa</taxon>
        <taxon>Ecdysozoa</taxon>
        <taxon>Arthropoda</taxon>
        <taxon>Chelicerata</taxon>
        <taxon>Arachnida</taxon>
        <taxon>Araneae</taxon>
        <taxon>Araneomorphae</taxon>
        <taxon>Entelegynae</taxon>
        <taxon>Araneoidea</taxon>
        <taxon>Nephilidae</taxon>
        <taxon>Nephila</taxon>
    </lineage>
</organism>
<evidence type="ECO:0000313" key="3">
    <source>
        <dbReference type="Proteomes" id="UP000887013"/>
    </source>
</evidence>
<evidence type="ECO:0000256" key="1">
    <source>
        <dbReference type="SAM" id="MobiDB-lite"/>
    </source>
</evidence>
<sequence length="91" mass="10367">MQLFLDFTFAVASPNGLYYTNTASDVYRTHNIEGIMTPGLQTTSKRGRTHKNDSESHSKVGPKINSRWLRQEFRAFTHKITPGHSNGRLMI</sequence>
<dbReference type="AlphaFoldDB" id="A0A8X6U2J3"/>
<gene>
    <name evidence="2" type="ORF">NPIL_453871</name>
</gene>
<proteinExistence type="predicted"/>
<comment type="caution">
    <text evidence="2">The sequence shown here is derived from an EMBL/GenBank/DDBJ whole genome shotgun (WGS) entry which is preliminary data.</text>
</comment>